<comment type="subcellular location">
    <subcellularLocation>
        <location evidence="9">Cell inner membrane</location>
        <topology evidence="9">Multi-pass membrane protein</topology>
    </subcellularLocation>
    <subcellularLocation>
        <location evidence="1">Cell membrane</location>
        <topology evidence="1">Multi-pass membrane protein</topology>
    </subcellularLocation>
</comment>
<evidence type="ECO:0000256" key="9">
    <source>
        <dbReference type="RuleBase" id="RU362122"/>
    </source>
</evidence>
<evidence type="ECO:0000256" key="4">
    <source>
        <dbReference type="ARBA" id="ARBA00022475"/>
    </source>
</evidence>
<reference evidence="10 11" key="1">
    <citation type="submission" date="2017-02" db="EMBL/GenBank/DDBJ databases">
        <title>Draft genome sequence of Moraxella caviae CCUG 355 type strain.</title>
        <authorList>
            <person name="Engstrom-Jakobsson H."/>
            <person name="Salva-Serra F."/>
            <person name="Thorell K."/>
            <person name="Gonzales-Siles L."/>
            <person name="Karlsson R."/>
            <person name="Boulund F."/>
            <person name="Engstrand L."/>
            <person name="Moore E."/>
        </authorList>
    </citation>
    <scope>NUCLEOTIDE SEQUENCE [LARGE SCALE GENOMIC DNA]</scope>
    <source>
        <strain evidence="10 11">CCUG 355</strain>
    </source>
</reference>
<accession>A0A1T0A3G4</accession>
<dbReference type="NCBIfam" id="TIGR00796">
    <property type="entry name" value="livcs"/>
    <property type="match status" value="1"/>
</dbReference>
<feature type="transmembrane region" description="Helical" evidence="9">
    <location>
        <begin position="343"/>
        <end position="361"/>
    </location>
</feature>
<keyword evidence="5 9" id="KW-0812">Transmembrane</keyword>
<feature type="transmembrane region" description="Helical" evidence="9">
    <location>
        <begin position="114"/>
        <end position="134"/>
    </location>
</feature>
<dbReference type="Proteomes" id="UP000190435">
    <property type="component" value="Unassembled WGS sequence"/>
</dbReference>
<feature type="transmembrane region" description="Helical" evidence="9">
    <location>
        <begin position="146"/>
        <end position="167"/>
    </location>
</feature>
<organism evidence="10 11">
    <name type="scientific">Moraxella caviae</name>
    <dbReference type="NCBI Taxonomy" id="34060"/>
    <lineage>
        <taxon>Bacteria</taxon>
        <taxon>Pseudomonadati</taxon>
        <taxon>Pseudomonadota</taxon>
        <taxon>Gammaproteobacteria</taxon>
        <taxon>Moraxellales</taxon>
        <taxon>Moraxellaceae</taxon>
        <taxon>Moraxella</taxon>
    </lineage>
</organism>
<feature type="transmembrane region" description="Helical" evidence="9">
    <location>
        <begin position="7"/>
        <end position="24"/>
    </location>
</feature>
<evidence type="ECO:0000256" key="7">
    <source>
        <dbReference type="ARBA" id="ARBA00022989"/>
    </source>
</evidence>
<comment type="function">
    <text evidence="9">Component of the transport system for branched-chain amino acids.</text>
</comment>
<evidence type="ECO:0000256" key="5">
    <source>
        <dbReference type="ARBA" id="ARBA00022692"/>
    </source>
</evidence>
<dbReference type="GO" id="GO:0015188">
    <property type="term" value="F:L-isoleucine transmembrane transporter activity"/>
    <property type="evidence" value="ECO:0007669"/>
    <property type="project" value="TreeGrafter"/>
</dbReference>
<dbReference type="GO" id="GO:0015820">
    <property type="term" value="P:L-leucine transport"/>
    <property type="evidence" value="ECO:0007669"/>
    <property type="project" value="TreeGrafter"/>
</dbReference>
<dbReference type="Pfam" id="PF05525">
    <property type="entry name" value="Branch_AA_trans"/>
    <property type="match status" value="1"/>
</dbReference>
<dbReference type="GO" id="GO:0015818">
    <property type="term" value="P:isoleucine transport"/>
    <property type="evidence" value="ECO:0007669"/>
    <property type="project" value="TreeGrafter"/>
</dbReference>
<feature type="transmembrane region" description="Helical" evidence="9">
    <location>
        <begin position="224"/>
        <end position="243"/>
    </location>
</feature>
<evidence type="ECO:0000256" key="1">
    <source>
        <dbReference type="ARBA" id="ARBA00004651"/>
    </source>
</evidence>
<keyword evidence="7 9" id="KW-1133">Transmembrane helix</keyword>
<comment type="similarity">
    <text evidence="2 9">Belongs to the branched chain amino acid transporter family.</text>
</comment>
<dbReference type="PANTHER" id="PTHR30588:SF7">
    <property type="entry name" value="BRANCHED-CHAIN AMINO ACID CARRIER PROTEIN SAOUHSC_01411-RELATED"/>
    <property type="match status" value="1"/>
</dbReference>
<dbReference type="GO" id="GO:0005304">
    <property type="term" value="F:L-valine transmembrane transporter activity"/>
    <property type="evidence" value="ECO:0007669"/>
    <property type="project" value="TreeGrafter"/>
</dbReference>
<evidence type="ECO:0000256" key="2">
    <source>
        <dbReference type="ARBA" id="ARBA00008540"/>
    </source>
</evidence>
<dbReference type="GO" id="GO:0005886">
    <property type="term" value="C:plasma membrane"/>
    <property type="evidence" value="ECO:0007669"/>
    <property type="project" value="UniProtKB-SubCell"/>
</dbReference>
<dbReference type="EMBL" id="MUXU01000034">
    <property type="protein sequence ID" value="OOR90099.1"/>
    <property type="molecule type" value="Genomic_DNA"/>
</dbReference>
<keyword evidence="11" id="KW-1185">Reference proteome</keyword>
<protein>
    <recommendedName>
        <fullName evidence="9">Branched-chain amino acid transport system carrier protein</fullName>
    </recommendedName>
</protein>
<feature type="transmembrane region" description="Helical" evidence="9">
    <location>
        <begin position="317"/>
        <end position="337"/>
    </location>
</feature>
<name>A0A1T0A3G4_9GAMM</name>
<evidence type="ECO:0000256" key="8">
    <source>
        <dbReference type="ARBA" id="ARBA00023136"/>
    </source>
</evidence>
<keyword evidence="6 9" id="KW-0029">Amino-acid transport</keyword>
<feature type="transmembrane region" description="Helical" evidence="9">
    <location>
        <begin position="281"/>
        <end position="305"/>
    </location>
</feature>
<feature type="transmembrane region" description="Helical" evidence="9">
    <location>
        <begin position="408"/>
        <end position="425"/>
    </location>
</feature>
<keyword evidence="3 9" id="KW-0813">Transport</keyword>
<keyword evidence="4" id="KW-1003">Cell membrane</keyword>
<feature type="transmembrane region" description="Helical" evidence="9">
    <location>
        <begin position="373"/>
        <end position="396"/>
    </location>
</feature>
<dbReference type="PANTHER" id="PTHR30588">
    <property type="entry name" value="BRANCHED-CHAIN AMINO ACID TRANSPORT SYSTEM 2 CARRIER PROTEIN"/>
    <property type="match status" value="1"/>
</dbReference>
<feature type="transmembrane region" description="Helical" evidence="9">
    <location>
        <begin position="36"/>
        <end position="63"/>
    </location>
</feature>
<feature type="transmembrane region" description="Helical" evidence="9">
    <location>
        <begin position="187"/>
        <end position="204"/>
    </location>
</feature>
<gene>
    <name evidence="10" type="ORF">B0181_05500</name>
</gene>
<feature type="transmembrane region" description="Helical" evidence="9">
    <location>
        <begin position="75"/>
        <end position="94"/>
    </location>
</feature>
<keyword evidence="8 9" id="KW-0472">Membrane</keyword>
<evidence type="ECO:0000256" key="6">
    <source>
        <dbReference type="ARBA" id="ARBA00022970"/>
    </source>
</evidence>
<dbReference type="GO" id="GO:0015190">
    <property type="term" value="F:L-leucine transmembrane transporter activity"/>
    <property type="evidence" value="ECO:0007669"/>
    <property type="project" value="TreeGrafter"/>
</dbReference>
<evidence type="ECO:0000256" key="3">
    <source>
        <dbReference type="ARBA" id="ARBA00022448"/>
    </source>
</evidence>
<proteinExistence type="inferred from homology"/>
<dbReference type="OrthoDB" id="9783920at2"/>
<evidence type="ECO:0000313" key="11">
    <source>
        <dbReference type="Proteomes" id="UP000190435"/>
    </source>
</evidence>
<dbReference type="RefSeq" id="WP_078276500.1">
    <property type="nucleotide sequence ID" value="NZ_CAACXO010000032.1"/>
</dbReference>
<sequence>MNKNTFIIGFMLFAIFFGAGNLIFPPKLGLEMGSDFLPAITGFILTGVGLPLATIVISSLFTGGYKQALDHISPAFSLVFLVAVYLALGPGFGIPRTAATAYDMAITPLLSAPSTLMSFGFTALYFIAATWLSLNPSKMVDRVGSILTPVLLLFIFGLVVLAVPHFAGVTPAVMQHSAPFAKGVVEGYFTLDILAAMAFSVIVISAIKSQGVSGKALTRQTTQAGLIAAILLVFVYAAIGWIGNKMPADTALLAEAKGQNVGTFILHIATEKIFGTAGQSVLAIIVLLACLTSAVGLITAISQYFSQVFTRFSYRTYVYIFALISFILANRGLDAVITTSVPVLLILYPIAITVLIALMGAKLWRMPLLAQRAMIALVVVISIISTVGEKLGMAWIAELPLKSASMEWLPFAIVGALIGYALAWVRKSWAV</sequence>
<comment type="caution">
    <text evidence="10">The sequence shown here is derived from an EMBL/GenBank/DDBJ whole genome shotgun (WGS) entry which is preliminary data.</text>
</comment>
<evidence type="ECO:0000313" key="10">
    <source>
        <dbReference type="EMBL" id="OOR90099.1"/>
    </source>
</evidence>
<dbReference type="InterPro" id="IPR004685">
    <property type="entry name" value="Brnchd-chn_aa_trnsp_Livcs"/>
</dbReference>
<dbReference type="AlphaFoldDB" id="A0A1T0A3G4"/>